<dbReference type="CDD" id="cd01892">
    <property type="entry name" value="Miro2"/>
    <property type="match status" value="1"/>
</dbReference>
<evidence type="ECO:0000256" key="3">
    <source>
        <dbReference type="ARBA" id="ARBA00022692"/>
    </source>
</evidence>
<dbReference type="FunFam" id="1.10.238.10:FF:000021">
    <property type="entry name" value="Mitochondrial Rho GTPase"/>
    <property type="match status" value="1"/>
</dbReference>
<keyword evidence="10 18" id="KW-1133">Transmembrane helix</keyword>
<organism evidence="22 23">
    <name type="scientific">Labeo rohita</name>
    <name type="common">Indian major carp</name>
    <name type="synonym">Cyprinus rohita</name>
    <dbReference type="NCBI Taxonomy" id="84645"/>
    <lineage>
        <taxon>Eukaryota</taxon>
        <taxon>Metazoa</taxon>
        <taxon>Chordata</taxon>
        <taxon>Craniata</taxon>
        <taxon>Vertebrata</taxon>
        <taxon>Euteleostomi</taxon>
        <taxon>Actinopterygii</taxon>
        <taxon>Neopterygii</taxon>
        <taxon>Teleostei</taxon>
        <taxon>Ostariophysi</taxon>
        <taxon>Cypriniformes</taxon>
        <taxon>Cyprinidae</taxon>
        <taxon>Labeoninae</taxon>
        <taxon>Labeonini</taxon>
        <taxon>Labeo</taxon>
    </lineage>
</organism>
<evidence type="ECO:0000256" key="1">
    <source>
        <dbReference type="ARBA" id="ARBA00004200"/>
    </source>
</evidence>
<dbReference type="FunFam" id="3.40.50.300:FF:000248">
    <property type="entry name" value="Mitochondrial Rho GTPase"/>
    <property type="match status" value="1"/>
</dbReference>
<dbReference type="InterPro" id="IPR018247">
    <property type="entry name" value="EF_Hand_1_Ca_BS"/>
</dbReference>
<evidence type="ECO:0000313" key="22">
    <source>
        <dbReference type="EMBL" id="RXN36794.1"/>
    </source>
</evidence>
<dbReference type="InterPro" id="IPR027417">
    <property type="entry name" value="P-loop_NTPase"/>
</dbReference>
<proteinExistence type="evidence at protein level"/>
<feature type="region of interest" description="Disordered" evidence="17">
    <location>
        <begin position="1"/>
        <end position="20"/>
    </location>
</feature>
<keyword evidence="11" id="KW-0496">Mitochondrion</keyword>
<dbReference type="SMART" id="SM00175">
    <property type="entry name" value="RAB"/>
    <property type="match status" value="1"/>
</dbReference>
<feature type="domain" description="Miro" evidence="20">
    <location>
        <begin position="273"/>
        <end position="439"/>
    </location>
</feature>
<dbReference type="PROSITE" id="PS51423">
    <property type="entry name" value="MIRO"/>
    <property type="match status" value="2"/>
</dbReference>
<dbReference type="Pfam" id="PF08355">
    <property type="entry name" value="EF_assoc_1"/>
    <property type="match status" value="1"/>
</dbReference>
<dbReference type="GO" id="GO:0005509">
    <property type="term" value="F:calcium ion binding"/>
    <property type="evidence" value="ECO:0007669"/>
    <property type="project" value="InterPro"/>
</dbReference>
<dbReference type="Proteomes" id="UP000290572">
    <property type="component" value="Unassembled WGS sequence"/>
</dbReference>
<dbReference type="InterPro" id="IPR020860">
    <property type="entry name" value="MIRO_dom"/>
</dbReference>
<feature type="domain" description="Miro" evidence="20">
    <location>
        <begin position="687"/>
        <end position="851"/>
    </location>
</feature>
<gene>
    <name evidence="22" type="ORF">ROHU_002649</name>
    <name evidence="21" type="ORF">ROHU_009143</name>
</gene>
<comment type="catalytic activity">
    <reaction evidence="15">
        <text>ATP + H2O = ADP + phosphate + H(+)</text>
        <dbReference type="Rhea" id="RHEA:13065"/>
        <dbReference type="ChEBI" id="CHEBI:15377"/>
        <dbReference type="ChEBI" id="CHEBI:15378"/>
        <dbReference type="ChEBI" id="CHEBI:30616"/>
        <dbReference type="ChEBI" id="CHEBI:43474"/>
        <dbReference type="ChEBI" id="CHEBI:456216"/>
    </reaction>
    <physiologicalReaction direction="left-to-right" evidence="15">
        <dbReference type="Rhea" id="RHEA:13066"/>
    </physiologicalReaction>
</comment>
<accession>A0A498NZQ4</accession>
<dbReference type="Pfam" id="PF08356">
    <property type="entry name" value="EF_assoc_2"/>
    <property type="match status" value="1"/>
</dbReference>
<keyword evidence="24" id="KW-1267">Proteomics identification</keyword>
<evidence type="ECO:0000256" key="17">
    <source>
        <dbReference type="SAM" id="MobiDB-lite"/>
    </source>
</evidence>
<dbReference type="SMART" id="SM00173">
    <property type="entry name" value="RAS"/>
    <property type="match status" value="1"/>
</dbReference>
<evidence type="ECO:0000256" key="4">
    <source>
        <dbReference type="ARBA" id="ARBA00022723"/>
    </source>
</evidence>
<dbReference type="PANTHER" id="PTHR46819:SF1">
    <property type="entry name" value="EF-HAND CALCIUM-BINDING DOMAIN-CONTAINING PROTEIN 7"/>
    <property type="match status" value="1"/>
</dbReference>
<dbReference type="GO" id="GO:0005741">
    <property type="term" value="C:mitochondrial outer membrane"/>
    <property type="evidence" value="ECO:0007669"/>
    <property type="project" value="UniProtKB-SubCell"/>
</dbReference>
<dbReference type="InterPro" id="IPR013566">
    <property type="entry name" value="EF_hand_assoc_1"/>
</dbReference>
<evidence type="ECO:0000259" key="20">
    <source>
        <dbReference type="PROSITE" id="PS51423"/>
    </source>
</evidence>
<comment type="caution">
    <text evidence="22">The sequence shown here is derived from an EMBL/GenBank/DDBJ whole genome shotgun (WGS) entry which is preliminary data.</text>
</comment>
<dbReference type="InterPro" id="IPR011992">
    <property type="entry name" value="EF-hand-dom_pair"/>
</dbReference>
<evidence type="ECO:0000259" key="19">
    <source>
        <dbReference type="PROSITE" id="PS50222"/>
    </source>
</evidence>
<keyword evidence="5" id="KW-0677">Repeat</keyword>
<name>A0A498NZQ4_LABRO</name>
<feature type="domain" description="EF-hand" evidence="19">
    <location>
        <begin position="575"/>
        <end position="610"/>
    </location>
</feature>
<evidence type="ECO:0000256" key="16">
    <source>
        <dbReference type="ARBA" id="ARBA00049117"/>
    </source>
</evidence>
<keyword evidence="12" id="KW-0342">GTP-binding</keyword>
<keyword evidence="8" id="KW-0378">Hydrolase</keyword>
<comment type="catalytic activity">
    <reaction evidence="14">
        <text>UTP + H2O = UDP + phosphate + H(+)</text>
        <dbReference type="Rhea" id="RHEA:64900"/>
        <dbReference type="ChEBI" id="CHEBI:15377"/>
        <dbReference type="ChEBI" id="CHEBI:15378"/>
        <dbReference type="ChEBI" id="CHEBI:43474"/>
        <dbReference type="ChEBI" id="CHEBI:46398"/>
        <dbReference type="ChEBI" id="CHEBI:58223"/>
    </reaction>
    <physiologicalReaction direction="left-to-right" evidence="14">
        <dbReference type="Rhea" id="RHEA:64901"/>
    </physiologicalReaction>
</comment>
<dbReference type="GO" id="GO:0003924">
    <property type="term" value="F:GTPase activity"/>
    <property type="evidence" value="ECO:0007669"/>
    <property type="project" value="InterPro"/>
</dbReference>
<dbReference type="SUPFAM" id="SSF47473">
    <property type="entry name" value="EF-hand"/>
    <property type="match status" value="1"/>
</dbReference>
<dbReference type="FunFam" id="1.10.238.10:FF:000011">
    <property type="entry name" value="Mitochondrial Rho GTPase"/>
    <property type="match status" value="1"/>
</dbReference>
<feature type="transmembrane region" description="Helical" evidence="18">
    <location>
        <begin position="864"/>
        <end position="886"/>
    </location>
</feature>
<evidence type="ECO:0000256" key="8">
    <source>
        <dbReference type="ARBA" id="ARBA00022801"/>
    </source>
</evidence>
<evidence type="ECO:0000256" key="12">
    <source>
        <dbReference type="ARBA" id="ARBA00023134"/>
    </source>
</evidence>
<keyword evidence="7" id="KW-1000">Mitochondrion outer membrane</keyword>
<sequence length="890" mass="101220">METSSFLPQHTRIKNSSGSVSDRRAFYTEKLLETDSKLKTQVHPKHNRLKRAKTQKTSENFTGCGNNPTYSTETTESISFSDDNCKGKLFIDAAVPTDDKDSSALTPISPDLPTASLRKEGHHSQTVQKVCQMQNEVSTTGYLKRSKLTLKRMSSNMSVQIVPFSAERERGSRDKSLKPEMDHFRADKEFLSSCLQINTSDRDLLMDEPEVKTGQIPESTKHGTGQALTLITSQAAQHICKESTGVKPFKEMVDVIFPEDVGFLAAIRTFMSRTKRPIILTTNAKVGKTSLIMTLVSEEFPAVVPYRAEEITIPADVTPERVPTHIVDYSEAEQTDEQLYQEISKANVICIVYSVNNKKSIEKVTSHWIPLINERTDKDSRVPLILVGNKSDLVEHSSMETVLPIMNKYTEIETCVECSAKTLKNISELFYYAQKAVLHPTGPLYCPEKKEMRSNCVRALTRVFKVSDLDNDGILNDYELTFFQRTCFNTPLAPQALEDVKNVVRKNLTDGVRDNGLTLKGFLFLHTLFIQRGRHETTWAVLRRFGYDDDLELHQDYLFPPLKIPPDCTTELNHNAYLFLQSVFDKHDKDRDCALSPEELMDLFDVFPYIPWGLDVNSTVCTNDQGWITYQGYLSQWTLTTYLDVQRCLEYLGYLGYSIIAEQESQASAIIVTRDKKLDLQKKQTQRNVFRCHVFGITGSGKTGFLQGFLGRNLVRQRAIKEEHKSYYAISTAHVYGQEKYLLLHEIFPDFDFLSETELSCDIVCLIYDVSNPCSFEYCAQIFKQYFMDSKTPCMLIAAKSDLPETKQQYRMTPLEFCRKHKMPPPQSYTCNTAAAPSKDIFVKLTTMAVYPHITHADLKSSVFWLRASVGATVCAVLGFAMYRALLRTR</sequence>
<reference evidence="22 23" key="1">
    <citation type="submission" date="2018-03" db="EMBL/GenBank/DDBJ databases">
        <title>Draft genome sequence of Rohu Carp (Labeo rohita).</title>
        <authorList>
            <person name="Das P."/>
            <person name="Kushwaha B."/>
            <person name="Joshi C.G."/>
            <person name="Kumar D."/>
            <person name="Nagpure N.S."/>
            <person name="Sahoo L."/>
            <person name="Das S.P."/>
            <person name="Bit A."/>
            <person name="Patnaik S."/>
            <person name="Meher P.K."/>
            <person name="Jayasankar P."/>
            <person name="Koringa P.G."/>
            <person name="Patel N.V."/>
            <person name="Hinsu A.T."/>
            <person name="Kumar R."/>
            <person name="Pandey M."/>
            <person name="Agarwal S."/>
            <person name="Srivastava S."/>
            <person name="Singh M."/>
            <person name="Iquebal M.A."/>
            <person name="Jaiswal S."/>
            <person name="Angadi U.B."/>
            <person name="Kumar N."/>
            <person name="Raza M."/>
            <person name="Shah T.M."/>
            <person name="Rai A."/>
            <person name="Jena J.K."/>
        </authorList>
    </citation>
    <scope>NUCLEOTIDE SEQUENCE [LARGE SCALE GENOMIC DNA]</scope>
    <source>
        <strain evidence="22">DASCIFA01</strain>
        <tissue evidence="22">Testis</tissue>
    </source>
</reference>
<keyword evidence="13 18" id="KW-0472">Membrane</keyword>
<evidence type="ECO:0000256" key="2">
    <source>
        <dbReference type="ARBA" id="ARBA00007981"/>
    </source>
</evidence>
<dbReference type="InterPro" id="IPR002048">
    <property type="entry name" value="EF_hand_dom"/>
</dbReference>
<dbReference type="GO" id="GO:0005525">
    <property type="term" value="F:GTP binding"/>
    <property type="evidence" value="ECO:0007669"/>
    <property type="project" value="UniProtKB-KW"/>
</dbReference>
<dbReference type="CDD" id="cd01893">
    <property type="entry name" value="Miro1"/>
    <property type="match status" value="1"/>
</dbReference>
<evidence type="ECO:0000256" key="11">
    <source>
        <dbReference type="ARBA" id="ARBA00023128"/>
    </source>
</evidence>
<dbReference type="EMBL" id="QBIY01007058">
    <property type="protein sequence ID" value="RXN36794.1"/>
    <property type="molecule type" value="Genomic_DNA"/>
</dbReference>
<keyword evidence="3 18" id="KW-0812">Transmembrane</keyword>
<dbReference type="STRING" id="84645.A0A498NZQ4"/>
<dbReference type="PRINTS" id="PR00449">
    <property type="entry name" value="RASTRNSFRMNG"/>
</dbReference>
<evidence type="ECO:0000256" key="18">
    <source>
        <dbReference type="SAM" id="Phobius"/>
    </source>
</evidence>
<dbReference type="InterPro" id="IPR001806">
    <property type="entry name" value="Small_GTPase"/>
</dbReference>
<evidence type="ECO:0007829" key="24">
    <source>
        <dbReference type="PeptideAtlas" id="A0A498NZQ4"/>
    </source>
</evidence>
<dbReference type="Gene3D" id="3.40.50.300">
    <property type="entry name" value="P-loop containing nucleotide triphosphate hydrolases"/>
    <property type="match status" value="2"/>
</dbReference>
<comment type="subcellular location">
    <subcellularLocation>
        <location evidence="1">Mitochondrion outer membrane</location>
        <topology evidence="1">Single-pass type IV membrane protein</topology>
    </subcellularLocation>
</comment>
<keyword evidence="4" id="KW-0479">Metal-binding</keyword>
<evidence type="ECO:0000256" key="13">
    <source>
        <dbReference type="ARBA" id="ARBA00023136"/>
    </source>
</evidence>
<evidence type="ECO:0000256" key="10">
    <source>
        <dbReference type="ARBA" id="ARBA00022989"/>
    </source>
</evidence>
<evidence type="ECO:0000256" key="15">
    <source>
        <dbReference type="ARBA" id="ARBA00048778"/>
    </source>
</evidence>
<dbReference type="AlphaFoldDB" id="A0A498NZQ4"/>
<dbReference type="PROSITE" id="PS00018">
    <property type="entry name" value="EF_HAND_1"/>
    <property type="match status" value="1"/>
</dbReference>
<keyword evidence="23" id="KW-1185">Reference proteome</keyword>
<comment type="similarity">
    <text evidence="2">Belongs to the mitochondrial Rho GTPase family.</text>
</comment>
<dbReference type="Pfam" id="PF00071">
    <property type="entry name" value="Ras"/>
    <property type="match status" value="1"/>
</dbReference>
<dbReference type="InterPro" id="IPR052266">
    <property type="entry name" value="Miro-EF-hand_domain"/>
</dbReference>
<dbReference type="PROSITE" id="PS50222">
    <property type="entry name" value="EF_HAND_2"/>
    <property type="match status" value="1"/>
</dbReference>
<dbReference type="FunFam" id="3.40.50.300:FF:000170">
    <property type="entry name" value="Mitochondrial Rho GTPase"/>
    <property type="match status" value="1"/>
</dbReference>
<dbReference type="SUPFAM" id="SSF52540">
    <property type="entry name" value="P-loop containing nucleoside triphosphate hydrolases"/>
    <property type="match status" value="2"/>
</dbReference>
<dbReference type="EMBL" id="QBIY01012914">
    <property type="protein sequence ID" value="RXN14224.1"/>
    <property type="molecule type" value="Genomic_DNA"/>
</dbReference>
<dbReference type="Gene3D" id="1.10.238.10">
    <property type="entry name" value="EF-hand"/>
    <property type="match status" value="2"/>
</dbReference>
<keyword evidence="9" id="KW-0106">Calcium</keyword>
<keyword evidence="6" id="KW-0547">Nucleotide-binding</keyword>
<evidence type="ECO:0000256" key="7">
    <source>
        <dbReference type="ARBA" id="ARBA00022787"/>
    </source>
</evidence>
<evidence type="ECO:0000313" key="21">
    <source>
        <dbReference type="EMBL" id="RXN14224.1"/>
    </source>
</evidence>
<evidence type="ECO:0000313" key="23">
    <source>
        <dbReference type="Proteomes" id="UP000290572"/>
    </source>
</evidence>
<evidence type="ECO:0000256" key="6">
    <source>
        <dbReference type="ARBA" id="ARBA00022741"/>
    </source>
</evidence>
<comment type="catalytic activity">
    <reaction evidence="16">
        <text>GTP + H2O = GDP + phosphate + H(+)</text>
        <dbReference type="Rhea" id="RHEA:19669"/>
        <dbReference type="ChEBI" id="CHEBI:15377"/>
        <dbReference type="ChEBI" id="CHEBI:15378"/>
        <dbReference type="ChEBI" id="CHEBI:37565"/>
        <dbReference type="ChEBI" id="CHEBI:43474"/>
        <dbReference type="ChEBI" id="CHEBI:58189"/>
    </reaction>
    <physiologicalReaction direction="left-to-right" evidence="16">
        <dbReference type="Rhea" id="RHEA:19670"/>
    </physiologicalReaction>
</comment>
<dbReference type="SMART" id="SM00174">
    <property type="entry name" value="RHO"/>
    <property type="match status" value="1"/>
</dbReference>
<dbReference type="PANTHER" id="PTHR46819">
    <property type="entry name" value="EF-HAND CALCIUM-BINDING DOMAIN-CONTAINING PROTEIN 7"/>
    <property type="match status" value="1"/>
</dbReference>
<evidence type="ECO:0000256" key="5">
    <source>
        <dbReference type="ARBA" id="ARBA00022737"/>
    </source>
</evidence>
<protein>
    <submittedName>
        <fullName evidence="22">Mitochondrial Rho GTPase 1-A-like isoform X2</fullName>
    </submittedName>
</protein>
<evidence type="ECO:0000256" key="9">
    <source>
        <dbReference type="ARBA" id="ARBA00022837"/>
    </source>
</evidence>
<dbReference type="PROSITE" id="PS51419">
    <property type="entry name" value="RAB"/>
    <property type="match status" value="1"/>
</dbReference>
<dbReference type="InterPro" id="IPR013567">
    <property type="entry name" value="EF_hand_assoc_2"/>
</dbReference>
<evidence type="ECO:0000256" key="14">
    <source>
        <dbReference type="ARBA" id="ARBA00047358"/>
    </source>
</evidence>